<dbReference type="Gene3D" id="1.20.58.2220">
    <property type="entry name" value="Formin, FH2 domain"/>
    <property type="match status" value="1"/>
</dbReference>
<proteinExistence type="predicted"/>
<dbReference type="Proteomes" id="UP000298416">
    <property type="component" value="Unassembled WGS sequence"/>
</dbReference>
<dbReference type="SUPFAM" id="SSF101447">
    <property type="entry name" value="Formin homology 2 domain (FH2 domain)"/>
    <property type="match status" value="1"/>
</dbReference>
<comment type="caution">
    <text evidence="1">The sequence shown here is derived from an EMBL/GenBank/DDBJ whole genome shotgun (WGS) entry which is preliminary data.</text>
</comment>
<evidence type="ECO:0000313" key="2">
    <source>
        <dbReference type="Proteomes" id="UP000298416"/>
    </source>
</evidence>
<accession>A0A8X8Z822</accession>
<dbReference type="InterPro" id="IPR042201">
    <property type="entry name" value="FH2_Formin_sf"/>
</dbReference>
<dbReference type="EMBL" id="PNBA02000016">
    <property type="protein sequence ID" value="KAG6395547.1"/>
    <property type="molecule type" value="Genomic_DNA"/>
</dbReference>
<gene>
    <name evidence="1" type="ORF">SASPL_141666</name>
</gene>
<name>A0A8X8Z822_SALSN</name>
<evidence type="ECO:0000313" key="1">
    <source>
        <dbReference type="EMBL" id="KAG6395547.1"/>
    </source>
</evidence>
<protein>
    <submittedName>
        <fullName evidence="1">Uncharacterized protein</fullName>
    </submittedName>
</protein>
<dbReference type="PANTHER" id="PTHR23213:SF269">
    <property type="entry name" value="FORMIN-LIKE PROTEIN 5"/>
    <property type="match status" value="1"/>
</dbReference>
<organism evidence="1">
    <name type="scientific">Salvia splendens</name>
    <name type="common">Scarlet sage</name>
    <dbReference type="NCBI Taxonomy" id="180675"/>
    <lineage>
        <taxon>Eukaryota</taxon>
        <taxon>Viridiplantae</taxon>
        <taxon>Streptophyta</taxon>
        <taxon>Embryophyta</taxon>
        <taxon>Tracheophyta</taxon>
        <taxon>Spermatophyta</taxon>
        <taxon>Magnoliopsida</taxon>
        <taxon>eudicotyledons</taxon>
        <taxon>Gunneridae</taxon>
        <taxon>Pentapetalae</taxon>
        <taxon>asterids</taxon>
        <taxon>lamiids</taxon>
        <taxon>Lamiales</taxon>
        <taxon>Lamiaceae</taxon>
        <taxon>Nepetoideae</taxon>
        <taxon>Mentheae</taxon>
        <taxon>Salviinae</taxon>
        <taxon>Salvia</taxon>
        <taxon>Salvia subgen. Calosphace</taxon>
        <taxon>core Calosphace</taxon>
    </lineage>
</organism>
<dbReference type="GO" id="GO:0051015">
    <property type="term" value="F:actin filament binding"/>
    <property type="evidence" value="ECO:0007669"/>
    <property type="project" value="InterPro"/>
</dbReference>
<dbReference type="AlphaFoldDB" id="A0A8X8Z822"/>
<dbReference type="PANTHER" id="PTHR23213">
    <property type="entry name" value="FORMIN-RELATED"/>
    <property type="match status" value="1"/>
</dbReference>
<sequence length="144" mass="15872">MGPSVVVHRHLSSIPFSTHRCIKSDDSSNQPSDKHFRSLGLQMVSGLSNESAALLDTDTLTGTVANLGHALDKARNTLRSEMESIPPDNGFHQALRSFVVNAEVDVRWSHEEEKRIMALLKSSADYFHGKSAKDEGLRLFAISL</sequence>
<keyword evidence="2" id="KW-1185">Reference proteome</keyword>
<dbReference type="GO" id="GO:0045010">
    <property type="term" value="P:actin nucleation"/>
    <property type="evidence" value="ECO:0007669"/>
    <property type="project" value="InterPro"/>
</dbReference>
<reference evidence="1" key="2">
    <citation type="submission" date="2020-08" db="EMBL/GenBank/DDBJ databases">
        <title>Plant Genome Project.</title>
        <authorList>
            <person name="Zhang R.-G."/>
        </authorList>
    </citation>
    <scope>NUCLEOTIDE SEQUENCE</scope>
    <source>
        <strain evidence="1">Huo1</strain>
        <tissue evidence="1">Leaf</tissue>
    </source>
</reference>
<reference evidence="1" key="1">
    <citation type="submission" date="2018-01" db="EMBL/GenBank/DDBJ databases">
        <authorList>
            <person name="Mao J.F."/>
        </authorList>
    </citation>
    <scope>NUCLEOTIDE SEQUENCE</scope>
    <source>
        <strain evidence="1">Huo1</strain>
        <tissue evidence="1">Leaf</tissue>
    </source>
</reference>
<dbReference type="InterPro" id="IPR027643">
    <property type="entry name" value="Formin-like_plant"/>
</dbReference>